<gene>
    <name evidence="5" type="primary">PUS3_3</name>
    <name evidence="5" type="ORF">g.19144</name>
</gene>
<dbReference type="Gene3D" id="3.30.70.660">
    <property type="entry name" value="Pseudouridine synthase I, catalytic domain, C-terminal subdomain"/>
    <property type="match status" value="1"/>
</dbReference>
<name>A0A0C9QVE6_9HYME</name>
<feature type="domain" description="Pseudouridine synthase I TruA alpha/beta" evidence="4">
    <location>
        <begin position="213"/>
        <end position="328"/>
    </location>
</feature>
<evidence type="ECO:0000259" key="4">
    <source>
        <dbReference type="Pfam" id="PF01416"/>
    </source>
</evidence>
<dbReference type="InterPro" id="IPR020103">
    <property type="entry name" value="PsdUridine_synth_cat_dom_sf"/>
</dbReference>
<keyword evidence="2" id="KW-0819">tRNA processing</keyword>
<dbReference type="InterPro" id="IPR020095">
    <property type="entry name" value="PsdUridine_synth_TruA_C"/>
</dbReference>
<dbReference type="InterPro" id="IPR001406">
    <property type="entry name" value="PsdUridine_synth_TruA"/>
</dbReference>
<dbReference type="AlphaFoldDB" id="A0A0C9QVE6"/>
<dbReference type="GO" id="GO:0031119">
    <property type="term" value="P:tRNA pseudouridine synthesis"/>
    <property type="evidence" value="ECO:0007669"/>
    <property type="project" value="TreeGrafter"/>
</dbReference>
<dbReference type="Gene3D" id="3.30.70.580">
    <property type="entry name" value="Pseudouridine synthase I, catalytic domain, N-terminal subdomain"/>
    <property type="match status" value="1"/>
</dbReference>
<dbReference type="PANTHER" id="PTHR11142">
    <property type="entry name" value="PSEUDOURIDYLATE SYNTHASE"/>
    <property type="match status" value="1"/>
</dbReference>
<dbReference type="InterPro" id="IPR020094">
    <property type="entry name" value="TruA/RsuA/RluB/E/F_N"/>
</dbReference>
<dbReference type="GO" id="GO:1990481">
    <property type="term" value="P:mRNA pseudouridine synthesis"/>
    <property type="evidence" value="ECO:0007669"/>
    <property type="project" value="TreeGrafter"/>
</dbReference>
<dbReference type="CDD" id="cd02569">
    <property type="entry name" value="PseudoU_synth_ScPus3"/>
    <property type="match status" value="1"/>
</dbReference>
<dbReference type="NCBIfam" id="TIGR00071">
    <property type="entry name" value="hisT_truA"/>
    <property type="match status" value="1"/>
</dbReference>
<comment type="similarity">
    <text evidence="1">Belongs to the tRNA pseudouridine synthase TruA family.</text>
</comment>
<dbReference type="InterPro" id="IPR020097">
    <property type="entry name" value="PsdUridine_synth_TruA_a/b_dom"/>
</dbReference>
<dbReference type="PANTHER" id="PTHR11142:SF5">
    <property type="entry name" value="TRNA PSEUDOURIDINE(38_39) SYNTHASE"/>
    <property type="match status" value="1"/>
</dbReference>
<dbReference type="GO" id="GO:0009982">
    <property type="term" value="F:pseudouridine synthase activity"/>
    <property type="evidence" value="ECO:0007669"/>
    <property type="project" value="InterPro"/>
</dbReference>
<organism evidence="5">
    <name type="scientific">Fopius arisanus</name>
    <dbReference type="NCBI Taxonomy" id="64838"/>
    <lineage>
        <taxon>Eukaryota</taxon>
        <taxon>Metazoa</taxon>
        <taxon>Ecdysozoa</taxon>
        <taxon>Arthropoda</taxon>
        <taxon>Hexapoda</taxon>
        <taxon>Insecta</taxon>
        <taxon>Pterygota</taxon>
        <taxon>Neoptera</taxon>
        <taxon>Endopterygota</taxon>
        <taxon>Hymenoptera</taxon>
        <taxon>Apocrita</taxon>
        <taxon>Ichneumonoidea</taxon>
        <taxon>Braconidae</taxon>
        <taxon>Opiinae</taxon>
        <taxon>Fopius</taxon>
    </lineage>
</organism>
<dbReference type="GO" id="GO:0005737">
    <property type="term" value="C:cytoplasm"/>
    <property type="evidence" value="ECO:0007669"/>
    <property type="project" value="TreeGrafter"/>
</dbReference>
<evidence type="ECO:0000313" key="5">
    <source>
        <dbReference type="EMBL" id="JAG77461.1"/>
    </source>
</evidence>
<proteinExistence type="inferred from homology"/>
<dbReference type="HAMAP" id="MF_00171">
    <property type="entry name" value="TruA"/>
    <property type="match status" value="1"/>
</dbReference>
<keyword evidence="3" id="KW-0413">Isomerase</keyword>
<evidence type="ECO:0000256" key="3">
    <source>
        <dbReference type="ARBA" id="ARBA00023235"/>
    </source>
</evidence>
<dbReference type="InterPro" id="IPR041707">
    <property type="entry name" value="Pus3-like"/>
</dbReference>
<dbReference type="Pfam" id="PF01416">
    <property type="entry name" value="PseudoU_synth_1"/>
    <property type="match status" value="1"/>
</dbReference>
<protein>
    <submittedName>
        <fullName evidence="5">PUS3_3 protein</fullName>
    </submittedName>
</protein>
<accession>A0A0C9QVE6</accession>
<reference evidence="5" key="1">
    <citation type="submission" date="2015-01" db="EMBL/GenBank/DDBJ databases">
        <title>Transcriptome Assembly of Fopius arisanus.</title>
        <authorList>
            <person name="Geib S."/>
        </authorList>
    </citation>
    <scope>NUCLEOTIDE SEQUENCE</scope>
</reference>
<dbReference type="EMBL" id="GBYB01007694">
    <property type="protein sequence ID" value="JAG77461.1"/>
    <property type="molecule type" value="Transcribed_RNA"/>
</dbReference>
<evidence type="ECO:0000256" key="2">
    <source>
        <dbReference type="ARBA" id="ARBA00022694"/>
    </source>
</evidence>
<evidence type="ECO:0000256" key="1">
    <source>
        <dbReference type="ARBA" id="ARBA00009375"/>
    </source>
</evidence>
<sequence>MEEISVKRVKHFKNQSCRENLQLLDKKDLIDRILQLEAHTFQLKNIMRNSDKTHGKSGSNQSGKPFDFVRCPKRHILLKFYYLGWNYHGFVEQEDTTNTIEHHIFEALRKSCLVENRKSSNYHRCGRTDKGVSAFSQVISLNVRSKLIPSDQKGFHKELSYCKMLNRILPKDIKCIAWAPVGDNYSARFDCKSRSYKYFFPKGNLDIDGMNKAASYLVGHHDFRNICKMDVANGVVTFARTIQDARIICHDDENSERSGYNMCHLLIKSQAFLWHQIRCIMGILLLVGQGKEKPEIFLDLFDIEVCPRKPQYSLAHEVPLNLFHCDYDDVEWFYDDEELLLTIKTLQKDWTFNAVKAAMVRSMLEDLEDRVKSEESLSFQNEGLIQGVQSKIYQPLMERITCGMCTLNVPSSPHIRQSIPTHQKVVSYIVPLIPFDMYCLRHSDTLRAFGLC</sequence>
<dbReference type="FunFam" id="3.30.70.580:FF:000007">
    <property type="entry name" value="tRNA pseudouridine synthase"/>
    <property type="match status" value="1"/>
</dbReference>
<dbReference type="GO" id="GO:0003723">
    <property type="term" value="F:RNA binding"/>
    <property type="evidence" value="ECO:0007669"/>
    <property type="project" value="InterPro"/>
</dbReference>
<dbReference type="SUPFAM" id="SSF55120">
    <property type="entry name" value="Pseudouridine synthase"/>
    <property type="match status" value="1"/>
</dbReference>
<dbReference type="GO" id="GO:0005634">
    <property type="term" value="C:nucleus"/>
    <property type="evidence" value="ECO:0007669"/>
    <property type="project" value="TreeGrafter"/>
</dbReference>